<dbReference type="NCBIfam" id="NF038356">
    <property type="entry name" value="actino_DLW39"/>
    <property type="match status" value="1"/>
</dbReference>
<dbReference type="AlphaFoldDB" id="A0A1H2HIA6"/>
<dbReference type="STRING" id="419479.SAMN04488563_1059"/>
<accession>A0A1H2HIA6</accession>
<name>A0A1H2HIA6_9ACTN</name>
<dbReference type="InterPro" id="IPR047990">
    <property type="entry name" value="DLW39-like"/>
</dbReference>
<proteinExistence type="predicted"/>
<dbReference type="Proteomes" id="UP000182977">
    <property type="component" value="Chromosome I"/>
</dbReference>
<protein>
    <submittedName>
        <fullName evidence="1">Uncharacterized protein</fullName>
    </submittedName>
</protein>
<evidence type="ECO:0000313" key="1">
    <source>
        <dbReference type="EMBL" id="SDU31565.1"/>
    </source>
</evidence>
<gene>
    <name evidence="1" type="ORF">SAMN04488563_1059</name>
</gene>
<dbReference type="EMBL" id="LT629791">
    <property type="protein sequence ID" value="SDU31565.1"/>
    <property type="molecule type" value="Genomic_DNA"/>
</dbReference>
<dbReference type="RefSeq" id="WP_169790490.1">
    <property type="nucleotide sequence ID" value="NZ_KQ061220.1"/>
</dbReference>
<reference evidence="2" key="1">
    <citation type="submission" date="2016-10" db="EMBL/GenBank/DDBJ databases">
        <authorList>
            <person name="Varghese N."/>
            <person name="Submissions S."/>
        </authorList>
    </citation>
    <scope>NUCLEOTIDE SEQUENCE [LARGE SCALE GENOMIC DNA]</scope>
    <source>
        <strain evidence="2">DSM 45079</strain>
    </source>
</reference>
<keyword evidence="2" id="KW-1185">Reference proteome</keyword>
<organism evidence="1 2">
    <name type="scientific">Jiangella alkaliphila</name>
    <dbReference type="NCBI Taxonomy" id="419479"/>
    <lineage>
        <taxon>Bacteria</taxon>
        <taxon>Bacillati</taxon>
        <taxon>Actinomycetota</taxon>
        <taxon>Actinomycetes</taxon>
        <taxon>Jiangellales</taxon>
        <taxon>Jiangellaceae</taxon>
        <taxon>Jiangella</taxon>
    </lineage>
</organism>
<sequence>MFNKKILFGAVVAVVGYLGYRRYQSGRAEQDLWAEATDPIPPADPR</sequence>
<evidence type="ECO:0000313" key="2">
    <source>
        <dbReference type="Proteomes" id="UP000182977"/>
    </source>
</evidence>